<gene>
    <name evidence="1" type="ORF">DEO27_001840</name>
</gene>
<protein>
    <submittedName>
        <fullName evidence="1">Uncharacterized protein</fullName>
    </submittedName>
</protein>
<dbReference type="KEGG" id="mrub:DEO27_001840"/>
<organism evidence="1 2">
    <name type="scientific">Mucilaginibacter rubeus</name>
    <dbReference type="NCBI Taxonomy" id="2027860"/>
    <lineage>
        <taxon>Bacteria</taxon>
        <taxon>Pseudomonadati</taxon>
        <taxon>Bacteroidota</taxon>
        <taxon>Sphingobacteriia</taxon>
        <taxon>Sphingobacteriales</taxon>
        <taxon>Sphingobacteriaceae</taxon>
        <taxon>Mucilaginibacter</taxon>
    </lineage>
</organism>
<proteinExistence type="predicted"/>
<name>A0A5C1HSF2_9SPHI</name>
<keyword evidence="2" id="KW-1185">Reference proteome</keyword>
<dbReference type="EMBL" id="CP043450">
    <property type="protein sequence ID" value="QEM08812.1"/>
    <property type="molecule type" value="Genomic_DNA"/>
</dbReference>
<dbReference type="RefSeq" id="WP_112575942.1">
    <property type="nucleotide sequence ID" value="NZ_CP043450.1"/>
</dbReference>
<accession>A0A5C1HSF2</accession>
<dbReference type="OrthoDB" id="1123256at2"/>
<reference evidence="1" key="1">
    <citation type="submission" date="2019-08" db="EMBL/GenBank/DDBJ databases">
        <title>Comparative genome analysis confer to the adaptation heavy metal polluted environment.</title>
        <authorList>
            <person name="Li Y."/>
        </authorList>
    </citation>
    <scope>NUCLEOTIDE SEQUENCE [LARGE SCALE GENOMIC DNA]</scope>
    <source>
        <strain evidence="1">P1</strain>
    </source>
</reference>
<evidence type="ECO:0000313" key="1">
    <source>
        <dbReference type="EMBL" id="QEM08812.1"/>
    </source>
</evidence>
<dbReference type="Proteomes" id="UP000251402">
    <property type="component" value="Chromosome"/>
</dbReference>
<sequence>MNIKEDFHHLIDTIDDEQLLKSYYQLIQQLNANQTGHLWNNLNEAEKQELLIAYDESFDDANLLSHDAVKQMHKKWLKQ</sequence>
<evidence type="ECO:0000313" key="2">
    <source>
        <dbReference type="Proteomes" id="UP000251402"/>
    </source>
</evidence>
<dbReference type="AlphaFoldDB" id="A0A5C1HSF2"/>